<proteinExistence type="predicted"/>
<comment type="caution">
    <text evidence="1">The sequence shown here is derived from an EMBL/GenBank/DDBJ whole genome shotgun (WGS) entry which is preliminary data.</text>
</comment>
<evidence type="ECO:0000313" key="2">
    <source>
        <dbReference type="Proteomes" id="UP000807504"/>
    </source>
</evidence>
<dbReference type="AlphaFoldDB" id="A0A8T0FE20"/>
<reference evidence="1" key="2">
    <citation type="submission" date="2020-06" db="EMBL/GenBank/DDBJ databases">
        <authorList>
            <person name="Sheffer M."/>
        </authorList>
    </citation>
    <scope>NUCLEOTIDE SEQUENCE</scope>
</reference>
<protein>
    <submittedName>
        <fullName evidence="1">Uncharacterized protein</fullName>
    </submittedName>
</protein>
<sequence length="68" mass="7883">MPLLGGARVRAGGYHQKRRRQECCIHKFHLREPRRSQEKEKQVFFSTRDPAEIPAEIGGAQCLEIFDC</sequence>
<organism evidence="1 2">
    <name type="scientific">Argiope bruennichi</name>
    <name type="common">Wasp spider</name>
    <name type="synonym">Aranea bruennichi</name>
    <dbReference type="NCBI Taxonomy" id="94029"/>
    <lineage>
        <taxon>Eukaryota</taxon>
        <taxon>Metazoa</taxon>
        <taxon>Ecdysozoa</taxon>
        <taxon>Arthropoda</taxon>
        <taxon>Chelicerata</taxon>
        <taxon>Arachnida</taxon>
        <taxon>Araneae</taxon>
        <taxon>Araneomorphae</taxon>
        <taxon>Entelegynae</taxon>
        <taxon>Araneoidea</taxon>
        <taxon>Araneidae</taxon>
        <taxon>Argiope</taxon>
    </lineage>
</organism>
<dbReference type="Proteomes" id="UP000807504">
    <property type="component" value="Unassembled WGS sequence"/>
</dbReference>
<dbReference type="EMBL" id="JABXBU010000012">
    <property type="protein sequence ID" value="KAF8788488.1"/>
    <property type="molecule type" value="Genomic_DNA"/>
</dbReference>
<accession>A0A8T0FE20</accession>
<name>A0A8T0FE20_ARGBR</name>
<reference evidence="1" key="1">
    <citation type="journal article" date="2020" name="bioRxiv">
        <title>Chromosome-level reference genome of the European wasp spider Argiope bruennichi: a resource for studies on range expansion and evolutionary adaptation.</title>
        <authorList>
            <person name="Sheffer M.M."/>
            <person name="Hoppe A."/>
            <person name="Krehenwinkel H."/>
            <person name="Uhl G."/>
            <person name="Kuss A.W."/>
            <person name="Jensen L."/>
            <person name="Jensen C."/>
            <person name="Gillespie R.G."/>
            <person name="Hoff K.J."/>
            <person name="Prost S."/>
        </authorList>
    </citation>
    <scope>NUCLEOTIDE SEQUENCE</scope>
</reference>
<gene>
    <name evidence="1" type="ORF">HNY73_006523</name>
</gene>
<evidence type="ECO:0000313" key="1">
    <source>
        <dbReference type="EMBL" id="KAF8788488.1"/>
    </source>
</evidence>
<keyword evidence="2" id="KW-1185">Reference proteome</keyword>